<name>A0A239E6I9_9RHOB</name>
<gene>
    <name evidence="1" type="ORF">SAMN04488078_101386</name>
</gene>
<dbReference type="Proteomes" id="UP000198440">
    <property type="component" value="Unassembled WGS sequence"/>
</dbReference>
<sequence length="196" mass="21467">MSGLAWVRYCFPRSIQPFDARGSADKTRHGSGIVLQVIMDCPRFGNRVRRVFGKLFHEFLHHSARSARLRADPAGDETAGVTRPGTPIGRAPIVVTSRLATNTCRAIFSFKLCLIALIDDAPPARHNNFAECVCLVLDAFRETRHLGVGAATSGVSGKVCGGICEIRSDNILRLRPVCQMGGHALRVPWRGYVRIS</sequence>
<organism evidence="1 2">
    <name type="scientific">Antarctobacter heliothermus</name>
    <dbReference type="NCBI Taxonomy" id="74033"/>
    <lineage>
        <taxon>Bacteria</taxon>
        <taxon>Pseudomonadati</taxon>
        <taxon>Pseudomonadota</taxon>
        <taxon>Alphaproteobacteria</taxon>
        <taxon>Rhodobacterales</taxon>
        <taxon>Roseobacteraceae</taxon>
        <taxon>Antarctobacter</taxon>
    </lineage>
</organism>
<dbReference type="EMBL" id="FZON01000013">
    <property type="protein sequence ID" value="SNS40237.1"/>
    <property type="molecule type" value="Genomic_DNA"/>
</dbReference>
<reference evidence="1 2" key="1">
    <citation type="submission" date="2017-06" db="EMBL/GenBank/DDBJ databases">
        <authorList>
            <person name="Kim H.J."/>
            <person name="Triplett B.A."/>
        </authorList>
    </citation>
    <scope>NUCLEOTIDE SEQUENCE [LARGE SCALE GENOMIC DNA]</scope>
    <source>
        <strain evidence="1 2">DSM 11445</strain>
    </source>
</reference>
<accession>A0A239E6I9</accession>
<evidence type="ECO:0000313" key="2">
    <source>
        <dbReference type="Proteomes" id="UP000198440"/>
    </source>
</evidence>
<dbReference type="AlphaFoldDB" id="A0A239E6I9"/>
<proteinExistence type="predicted"/>
<protein>
    <submittedName>
        <fullName evidence="1">Uncharacterized protein</fullName>
    </submittedName>
</protein>
<evidence type="ECO:0000313" key="1">
    <source>
        <dbReference type="EMBL" id="SNS40237.1"/>
    </source>
</evidence>